<reference evidence="13 14" key="1">
    <citation type="submission" date="2020-08" db="EMBL/GenBank/DDBJ databases">
        <title>novel species in genus Nocardioides.</title>
        <authorList>
            <person name="Zhang G."/>
        </authorList>
    </citation>
    <scope>NUCLEOTIDE SEQUENCE [LARGE SCALE GENOMIC DNA]</scope>
    <source>
        <strain evidence="13 14">SC8A-24</strain>
    </source>
</reference>
<dbReference type="RefSeq" id="WP_186346734.1">
    <property type="nucleotide sequence ID" value="NZ_BMMR01000006.1"/>
</dbReference>
<accession>A0ABR6UAR4</accession>
<dbReference type="Proteomes" id="UP000604001">
    <property type="component" value="Unassembled WGS sequence"/>
</dbReference>
<comment type="caution">
    <text evidence="13">The sequence shown here is derived from an EMBL/GenBank/DDBJ whole genome shotgun (WGS) entry which is preliminary data.</text>
</comment>
<keyword evidence="5 8" id="KW-0560">Oxidoreductase</keyword>
<dbReference type="Pfam" id="PF05201">
    <property type="entry name" value="GlutR_N"/>
    <property type="match status" value="1"/>
</dbReference>
<dbReference type="SUPFAM" id="SSF69075">
    <property type="entry name" value="Glutamyl tRNA-reductase dimerization domain"/>
    <property type="match status" value="1"/>
</dbReference>
<keyword evidence="6 8" id="KW-0627">Porphyrin biosynthesis</keyword>
<dbReference type="Gene3D" id="3.30.460.30">
    <property type="entry name" value="Glutamyl-tRNA reductase, N-terminal domain"/>
    <property type="match status" value="1"/>
</dbReference>
<evidence type="ECO:0000256" key="7">
    <source>
        <dbReference type="ARBA" id="ARBA00047464"/>
    </source>
</evidence>
<feature type="binding site" evidence="8">
    <location>
        <position position="109"/>
    </location>
    <ligand>
        <name>substrate</name>
    </ligand>
</feature>
<feature type="binding site" evidence="8">
    <location>
        <begin position="114"/>
        <end position="116"/>
    </location>
    <ligand>
        <name>substrate</name>
    </ligand>
</feature>
<feature type="binding site" evidence="8">
    <location>
        <begin position="49"/>
        <end position="52"/>
    </location>
    <ligand>
        <name>substrate</name>
    </ligand>
</feature>
<evidence type="ECO:0000256" key="2">
    <source>
        <dbReference type="ARBA" id="ARBA00005916"/>
    </source>
</evidence>
<comment type="miscellaneous">
    <text evidence="8">During catalysis, the active site Cys acts as a nucleophile attacking the alpha-carbonyl group of tRNA-bound glutamate with the formation of a thioester intermediate between enzyme and glutamate, and the concomitant release of tRNA(Glu). The thioester intermediate is finally reduced by direct hydride transfer from NADPH, to form the product GSA.</text>
</comment>
<dbReference type="EMBL" id="JACMYC010000008">
    <property type="protein sequence ID" value="MBC2961530.1"/>
    <property type="molecule type" value="Genomic_DNA"/>
</dbReference>
<evidence type="ECO:0000256" key="8">
    <source>
        <dbReference type="HAMAP-Rule" id="MF_00087"/>
    </source>
</evidence>
<dbReference type="PIRSF" id="PIRSF000445">
    <property type="entry name" value="4pyrrol_synth_GluRdtase"/>
    <property type="match status" value="1"/>
</dbReference>
<comment type="catalytic activity">
    <reaction evidence="7 8 9">
        <text>(S)-4-amino-5-oxopentanoate + tRNA(Glu) + NADP(+) = L-glutamyl-tRNA(Glu) + NADPH + H(+)</text>
        <dbReference type="Rhea" id="RHEA:12344"/>
        <dbReference type="Rhea" id="RHEA-COMP:9663"/>
        <dbReference type="Rhea" id="RHEA-COMP:9680"/>
        <dbReference type="ChEBI" id="CHEBI:15378"/>
        <dbReference type="ChEBI" id="CHEBI:57501"/>
        <dbReference type="ChEBI" id="CHEBI:57783"/>
        <dbReference type="ChEBI" id="CHEBI:58349"/>
        <dbReference type="ChEBI" id="CHEBI:78442"/>
        <dbReference type="ChEBI" id="CHEBI:78520"/>
        <dbReference type="EC" id="1.2.1.70"/>
    </reaction>
</comment>
<dbReference type="CDD" id="cd05213">
    <property type="entry name" value="NAD_bind_Glutamyl_tRNA_reduct"/>
    <property type="match status" value="1"/>
</dbReference>
<evidence type="ECO:0000256" key="5">
    <source>
        <dbReference type="ARBA" id="ARBA00023002"/>
    </source>
</evidence>
<dbReference type="InterPro" id="IPR000343">
    <property type="entry name" value="4pyrrol_synth_GluRdtase"/>
</dbReference>
<evidence type="ECO:0000256" key="6">
    <source>
        <dbReference type="ARBA" id="ARBA00023244"/>
    </source>
</evidence>
<sequence>MSVLVVGISHNTAPVALLERLAMTRDEVPKLVHDASTCAHVNEATVIATCNRLELYADVDRFHGSVEELSTLLVDRAGETTGAMLPHLYVHYDDGAVSHLFQVAAGLDSMAVGEGQILGQTREALRMGQELGTVGPALNVLFQQALRVGKRSRAETGIDRAAPSLVTAALERVGGDPTAPDDELDPTADLRSSVRGKRVVVVGAGAMAGLATATVARLGAEDIVVVNRSAERAERLAGEHGARPALLADLETELAAADLVVTCAGATGVLVTADMVASRPVQKPISFVDLALPHDVDPAVADLPGVTLVDLASLAEALHASEAGREVLEVRRIVTEEVGAFLAARRSASVTPTVVALRSMATSVVDAEMTRLDHRLPDLDPAIRTEVLHAVRRVADKLLHEPTVRVKELANETGAVSYAAALAELFALDPEAVTAVTRPEGLS</sequence>
<comment type="function">
    <text evidence="8">Catalyzes the NADPH-dependent reduction of glutamyl-tRNA(Glu) to glutamate 1-semialdehyde (GSA).</text>
</comment>
<dbReference type="GO" id="GO:0008883">
    <property type="term" value="F:glutamyl-tRNA reductase activity"/>
    <property type="evidence" value="ECO:0007669"/>
    <property type="project" value="UniProtKB-EC"/>
</dbReference>
<evidence type="ECO:0000259" key="10">
    <source>
        <dbReference type="Pfam" id="PF00745"/>
    </source>
</evidence>
<comment type="subunit">
    <text evidence="8">Homodimer.</text>
</comment>
<feature type="active site" description="Nucleophile" evidence="8">
    <location>
        <position position="50"/>
    </location>
</feature>
<dbReference type="EC" id="1.2.1.70" evidence="3 8"/>
<feature type="site" description="Important for activity" evidence="8">
    <location>
        <position position="99"/>
    </location>
</feature>
<evidence type="ECO:0000256" key="4">
    <source>
        <dbReference type="ARBA" id="ARBA00022857"/>
    </source>
</evidence>
<name>A0ABR6UAR4_9ACTN</name>
<dbReference type="InterPro" id="IPR015896">
    <property type="entry name" value="4pyrrol_synth_GluRdtase_dimer"/>
</dbReference>
<dbReference type="InterPro" id="IPR036453">
    <property type="entry name" value="GluRdtase_dimer_dom_sf"/>
</dbReference>
<feature type="domain" description="Quinate/shikimate 5-dehydrogenase/glutamyl-tRNA reductase" evidence="11">
    <location>
        <begin position="193"/>
        <end position="315"/>
    </location>
</feature>
<protein>
    <recommendedName>
        <fullName evidence="3 8">Glutamyl-tRNA reductase</fullName>
        <shortName evidence="8">GluTR</shortName>
        <ecNumber evidence="3 8">1.2.1.70</ecNumber>
    </recommendedName>
</protein>
<organism evidence="13 14">
    <name type="scientific">Nocardioides deserti</name>
    <dbReference type="NCBI Taxonomy" id="1588644"/>
    <lineage>
        <taxon>Bacteria</taxon>
        <taxon>Bacillati</taxon>
        <taxon>Actinomycetota</taxon>
        <taxon>Actinomycetes</taxon>
        <taxon>Propionibacteriales</taxon>
        <taxon>Nocardioidaceae</taxon>
        <taxon>Nocardioides</taxon>
    </lineage>
</organism>
<dbReference type="SUPFAM" id="SSF69742">
    <property type="entry name" value="Glutamyl tRNA-reductase catalytic, N-terminal domain"/>
    <property type="match status" value="1"/>
</dbReference>
<evidence type="ECO:0000259" key="11">
    <source>
        <dbReference type="Pfam" id="PF01488"/>
    </source>
</evidence>
<comment type="similarity">
    <text evidence="2 8 9">Belongs to the glutamyl-tRNA reductase family.</text>
</comment>
<keyword evidence="14" id="KW-1185">Reference proteome</keyword>
<gene>
    <name evidence="8" type="primary">hemA</name>
    <name evidence="13" type="ORF">H7344_14605</name>
</gene>
<feature type="binding site" evidence="8">
    <location>
        <begin position="203"/>
        <end position="208"/>
    </location>
    <ligand>
        <name>NADP(+)</name>
        <dbReference type="ChEBI" id="CHEBI:58349"/>
    </ligand>
</feature>
<dbReference type="InterPro" id="IPR036291">
    <property type="entry name" value="NAD(P)-bd_dom_sf"/>
</dbReference>
<evidence type="ECO:0000313" key="13">
    <source>
        <dbReference type="EMBL" id="MBC2961530.1"/>
    </source>
</evidence>
<dbReference type="PANTHER" id="PTHR43013:SF1">
    <property type="entry name" value="GLUTAMYL-TRNA REDUCTASE"/>
    <property type="match status" value="1"/>
</dbReference>
<dbReference type="NCBIfam" id="NF000744">
    <property type="entry name" value="PRK00045.1-3"/>
    <property type="match status" value="1"/>
</dbReference>
<dbReference type="Pfam" id="PF00745">
    <property type="entry name" value="GlutR_dimer"/>
    <property type="match status" value="1"/>
</dbReference>
<feature type="domain" description="Tetrapyrrole biosynthesis glutamyl-tRNA reductase dimerisation" evidence="10">
    <location>
        <begin position="329"/>
        <end position="428"/>
    </location>
</feature>
<dbReference type="Pfam" id="PF01488">
    <property type="entry name" value="Shikimate_DH"/>
    <property type="match status" value="1"/>
</dbReference>
<evidence type="ECO:0000259" key="12">
    <source>
        <dbReference type="Pfam" id="PF05201"/>
    </source>
</evidence>
<feature type="binding site" evidence="8">
    <location>
        <position position="120"/>
    </location>
    <ligand>
        <name>substrate</name>
    </ligand>
</feature>
<dbReference type="PANTHER" id="PTHR43013">
    <property type="entry name" value="GLUTAMYL-TRNA REDUCTASE"/>
    <property type="match status" value="1"/>
</dbReference>
<evidence type="ECO:0000256" key="9">
    <source>
        <dbReference type="RuleBase" id="RU000584"/>
    </source>
</evidence>
<keyword evidence="4 8" id="KW-0521">NADP</keyword>
<dbReference type="InterPro" id="IPR015895">
    <property type="entry name" value="4pyrrol_synth_GluRdtase_N"/>
</dbReference>
<comment type="pathway">
    <text evidence="1 8 9">Porphyrin-containing compound metabolism; protoporphyrin-IX biosynthesis; 5-aminolevulinate from L-glutamyl-tRNA(Glu): step 1/2.</text>
</comment>
<evidence type="ECO:0000256" key="3">
    <source>
        <dbReference type="ARBA" id="ARBA00012970"/>
    </source>
</evidence>
<dbReference type="SUPFAM" id="SSF51735">
    <property type="entry name" value="NAD(P)-binding Rossmann-fold domains"/>
    <property type="match status" value="1"/>
</dbReference>
<dbReference type="HAMAP" id="MF_00087">
    <property type="entry name" value="Glu_tRNA_reductase"/>
    <property type="match status" value="1"/>
</dbReference>
<comment type="domain">
    <text evidence="8">Possesses an unusual extended V-shaped dimeric structure with each monomer consisting of three distinct domains arranged along a curved 'spinal' alpha-helix. The N-terminal catalytic domain specifically recognizes the glutamate moiety of the substrate. The second domain is the NADPH-binding domain, and the third C-terminal domain is responsible for dimerization.</text>
</comment>
<evidence type="ECO:0000313" key="14">
    <source>
        <dbReference type="Proteomes" id="UP000604001"/>
    </source>
</evidence>
<proteinExistence type="inferred from homology"/>
<dbReference type="InterPro" id="IPR006151">
    <property type="entry name" value="Shikm_DH/Glu-tRNA_Rdtase"/>
</dbReference>
<evidence type="ECO:0000256" key="1">
    <source>
        <dbReference type="ARBA" id="ARBA00005059"/>
    </source>
</evidence>
<dbReference type="Gene3D" id="3.40.50.720">
    <property type="entry name" value="NAD(P)-binding Rossmann-like Domain"/>
    <property type="match status" value="1"/>
</dbReference>
<feature type="domain" description="Glutamyl-tRNA reductase N-terminal" evidence="12">
    <location>
        <begin position="6"/>
        <end position="156"/>
    </location>
</feature>
<dbReference type="InterPro" id="IPR036343">
    <property type="entry name" value="GluRdtase_N_sf"/>
</dbReference>
<dbReference type="NCBIfam" id="TIGR01035">
    <property type="entry name" value="hemA"/>
    <property type="match status" value="1"/>
</dbReference>